<keyword evidence="3" id="KW-1185">Reference proteome</keyword>
<organism evidence="2 3">
    <name type="scientific">Streptomyces phaeolivaceus</name>
    <dbReference type="NCBI Taxonomy" id="2653200"/>
    <lineage>
        <taxon>Bacteria</taxon>
        <taxon>Bacillati</taxon>
        <taxon>Actinomycetota</taxon>
        <taxon>Actinomycetes</taxon>
        <taxon>Kitasatosporales</taxon>
        <taxon>Streptomycetaceae</taxon>
        <taxon>Streptomyces</taxon>
    </lineage>
</organism>
<evidence type="ECO:0000256" key="1">
    <source>
        <dbReference type="SAM" id="MobiDB-lite"/>
    </source>
</evidence>
<accession>A0A5P8JZ38</accession>
<evidence type="ECO:0000313" key="3">
    <source>
        <dbReference type="Proteomes" id="UP000327294"/>
    </source>
</evidence>
<dbReference type="Proteomes" id="UP000327294">
    <property type="component" value="Chromosome"/>
</dbReference>
<protein>
    <submittedName>
        <fullName evidence="2">Uncharacterized protein</fullName>
    </submittedName>
</protein>
<evidence type="ECO:0000313" key="2">
    <source>
        <dbReference type="EMBL" id="QFQ95782.1"/>
    </source>
</evidence>
<sequence length="147" mass="16492">MSITQHLAVIERLCSEDFPAEPGRSDAGTAGPGWHMAELETSTDFWEDDGTRREEAEEQYEAERDALSERLAARWGAPDVFSLRSVLDRSTDGEDIPEPWGPLSSHVPDVHLWRADGHGRWVALGVSQWDKELPYQLVALITEIDPP</sequence>
<name>A0A5P8JZ38_9ACTN</name>
<proteinExistence type="predicted"/>
<reference evidence="2 3" key="1">
    <citation type="submission" date="2019-10" db="EMBL/GenBank/DDBJ databases">
        <title>Streptomyces sp. strain GY16 isolated from leaves of Broussonetia papyrifera.</title>
        <authorList>
            <person name="Mo P."/>
        </authorList>
    </citation>
    <scope>NUCLEOTIDE SEQUENCE [LARGE SCALE GENOMIC DNA]</scope>
    <source>
        <strain evidence="2 3">GY16</strain>
    </source>
</reference>
<dbReference type="RefSeq" id="WP_152167312.1">
    <property type="nucleotide sequence ID" value="NZ_CP045096.1"/>
</dbReference>
<gene>
    <name evidence="2" type="ORF">F9278_05890</name>
</gene>
<feature type="region of interest" description="Disordered" evidence="1">
    <location>
        <begin position="18"/>
        <end position="56"/>
    </location>
</feature>
<dbReference type="KEGG" id="sphv:F9278_05890"/>
<dbReference type="EMBL" id="CP045096">
    <property type="protein sequence ID" value="QFQ95782.1"/>
    <property type="molecule type" value="Genomic_DNA"/>
</dbReference>
<dbReference type="AlphaFoldDB" id="A0A5P8JZ38"/>